<reference evidence="11 12" key="1">
    <citation type="submission" date="2020-01" db="EMBL/GenBank/DDBJ databases">
        <title>Insect and environment-associated Actinomycetes.</title>
        <authorList>
            <person name="Currrie C."/>
            <person name="Chevrette M."/>
            <person name="Carlson C."/>
            <person name="Stubbendieck R."/>
            <person name="Wendt-Pienkowski E."/>
        </authorList>
    </citation>
    <scope>NUCLEOTIDE SEQUENCE [LARGE SCALE GENOMIC DNA]</scope>
    <source>
        <strain evidence="11 12">SID7590</strain>
    </source>
</reference>
<accession>A0A7K3S676</accession>
<evidence type="ECO:0000256" key="4">
    <source>
        <dbReference type="ARBA" id="ARBA00022692"/>
    </source>
</evidence>
<protein>
    <recommendedName>
        <fullName evidence="8">Transport permease protein</fullName>
    </recommendedName>
</protein>
<dbReference type="EMBL" id="JAAGMP010001463">
    <property type="protein sequence ID" value="NEC23015.1"/>
    <property type="molecule type" value="Genomic_DNA"/>
</dbReference>
<evidence type="ECO:0000256" key="1">
    <source>
        <dbReference type="ARBA" id="ARBA00004651"/>
    </source>
</evidence>
<name>A0A7K3S676_9ACTN</name>
<dbReference type="PROSITE" id="PS51012">
    <property type="entry name" value="ABC_TM2"/>
    <property type="match status" value="1"/>
</dbReference>
<evidence type="ECO:0000256" key="3">
    <source>
        <dbReference type="ARBA" id="ARBA00022475"/>
    </source>
</evidence>
<comment type="subcellular location">
    <subcellularLocation>
        <location evidence="1 8">Cell membrane</location>
        <topology evidence="1 8">Multi-pass membrane protein</topology>
    </subcellularLocation>
</comment>
<evidence type="ECO:0000256" key="6">
    <source>
        <dbReference type="ARBA" id="ARBA00023136"/>
    </source>
</evidence>
<keyword evidence="6 8" id="KW-0472">Membrane</keyword>
<comment type="caution">
    <text evidence="11">The sequence shown here is derived from an EMBL/GenBank/DDBJ whole genome shotgun (WGS) entry which is preliminary data.</text>
</comment>
<proteinExistence type="inferred from homology"/>
<dbReference type="Pfam" id="PF01061">
    <property type="entry name" value="ABC2_membrane"/>
    <property type="match status" value="1"/>
</dbReference>
<dbReference type="PANTHER" id="PTHR43077">
    <property type="entry name" value="TRANSPORT PERMEASE YVFS-RELATED"/>
    <property type="match status" value="1"/>
</dbReference>
<keyword evidence="5 8" id="KW-1133">Transmembrane helix</keyword>
<evidence type="ECO:0000256" key="9">
    <source>
        <dbReference type="SAM" id="MobiDB-lite"/>
    </source>
</evidence>
<dbReference type="RefSeq" id="WP_164207386.1">
    <property type="nucleotide sequence ID" value="NZ_JAAGMP010001463.1"/>
</dbReference>
<evidence type="ECO:0000313" key="11">
    <source>
        <dbReference type="EMBL" id="NEC23015.1"/>
    </source>
</evidence>
<feature type="transmembrane region" description="Helical" evidence="8">
    <location>
        <begin position="275"/>
        <end position="294"/>
    </location>
</feature>
<dbReference type="InterPro" id="IPR047817">
    <property type="entry name" value="ABC2_TM_bact-type"/>
</dbReference>
<keyword evidence="8" id="KW-0813">Transport</keyword>
<evidence type="ECO:0000259" key="10">
    <source>
        <dbReference type="PROSITE" id="PS51012"/>
    </source>
</evidence>
<evidence type="ECO:0000256" key="7">
    <source>
        <dbReference type="ARBA" id="ARBA00023251"/>
    </source>
</evidence>
<feature type="transmembrane region" description="Helical" evidence="8">
    <location>
        <begin position="65"/>
        <end position="86"/>
    </location>
</feature>
<gene>
    <name evidence="11" type="ORF">G3I50_32930</name>
</gene>
<dbReference type="PANTHER" id="PTHR43077:SF8">
    <property type="entry name" value="DOXORUBICIN RESISTANCE ABC TRANSPORTER PERMEASE PROTEIN DRRB"/>
    <property type="match status" value="1"/>
</dbReference>
<feature type="transmembrane region" description="Helical" evidence="8">
    <location>
        <begin position="214"/>
        <end position="235"/>
    </location>
</feature>
<dbReference type="InterPro" id="IPR000412">
    <property type="entry name" value="ABC_2_transport"/>
</dbReference>
<feature type="domain" description="ABC transmembrane type-2" evidence="10">
    <location>
        <begin position="66"/>
        <end position="300"/>
    </location>
</feature>
<evidence type="ECO:0000256" key="5">
    <source>
        <dbReference type="ARBA" id="ARBA00022989"/>
    </source>
</evidence>
<feature type="transmembrane region" description="Helical" evidence="8">
    <location>
        <begin position="178"/>
        <end position="202"/>
    </location>
</feature>
<dbReference type="InterPro" id="IPR013525">
    <property type="entry name" value="ABC2_TM"/>
</dbReference>
<evidence type="ECO:0000313" key="12">
    <source>
        <dbReference type="Proteomes" id="UP000469670"/>
    </source>
</evidence>
<feature type="transmembrane region" description="Helical" evidence="8">
    <location>
        <begin position="151"/>
        <end position="172"/>
    </location>
</feature>
<dbReference type="PIRSF" id="PIRSF006648">
    <property type="entry name" value="DrrB"/>
    <property type="match status" value="1"/>
</dbReference>
<keyword evidence="4 8" id="KW-0812">Transmembrane</keyword>
<feature type="transmembrane region" description="Helical" evidence="8">
    <location>
        <begin position="106"/>
        <end position="131"/>
    </location>
</feature>
<evidence type="ECO:0000256" key="2">
    <source>
        <dbReference type="ARBA" id="ARBA00007783"/>
    </source>
</evidence>
<feature type="region of interest" description="Disordered" evidence="9">
    <location>
        <begin position="1"/>
        <end position="35"/>
    </location>
</feature>
<evidence type="ECO:0000256" key="8">
    <source>
        <dbReference type="RuleBase" id="RU361157"/>
    </source>
</evidence>
<keyword evidence="7" id="KW-0046">Antibiotic resistance</keyword>
<organism evidence="11 12">
    <name type="scientific">Streptomyces parvus</name>
    <dbReference type="NCBI Taxonomy" id="66428"/>
    <lineage>
        <taxon>Bacteria</taxon>
        <taxon>Bacillati</taxon>
        <taxon>Actinomycetota</taxon>
        <taxon>Actinomycetes</taxon>
        <taxon>Kitasatosporales</taxon>
        <taxon>Streptomycetaceae</taxon>
        <taxon>Streptomyces</taxon>
    </lineage>
</organism>
<comment type="similarity">
    <text evidence="2 8">Belongs to the ABC-2 integral membrane protein family.</text>
</comment>
<sequence>MTALERNPATTDVRRPGDGPDPGPGPGPDCGHGLGPDRGHGLAHWAVVDCWNITRRTLTHYQRQPAAIVWQLGFPILSLLLYGYVFGSAMKVPGGGDYREFLMPGMFAMTMAMGFMNTAVAVVTDASKGVVDRFRSMPMAPSAFASGRGAADLVVAAAELTILAVTALLIGWRADGGLLGALGAFGLLLLLRFSLIWVGVWLGMLVPTPEAAGGLYAVAFPLTMISSTFVSPSLMPDWLGFVAAWNPISSTATATRELFGNPVAGGGTWVEEHELLMAVVWPLVITLVFLPLAVRRFQRLSR</sequence>
<dbReference type="InterPro" id="IPR051328">
    <property type="entry name" value="T7SS_ABC-Transporter"/>
</dbReference>
<dbReference type="GO" id="GO:0043190">
    <property type="term" value="C:ATP-binding cassette (ABC) transporter complex"/>
    <property type="evidence" value="ECO:0007669"/>
    <property type="project" value="InterPro"/>
</dbReference>
<dbReference type="GO" id="GO:0046677">
    <property type="term" value="P:response to antibiotic"/>
    <property type="evidence" value="ECO:0007669"/>
    <property type="project" value="UniProtKB-KW"/>
</dbReference>
<dbReference type="Proteomes" id="UP000469670">
    <property type="component" value="Unassembled WGS sequence"/>
</dbReference>
<keyword evidence="3 8" id="KW-1003">Cell membrane</keyword>
<dbReference type="GO" id="GO:0140359">
    <property type="term" value="F:ABC-type transporter activity"/>
    <property type="evidence" value="ECO:0007669"/>
    <property type="project" value="InterPro"/>
</dbReference>
<dbReference type="AlphaFoldDB" id="A0A7K3S676"/>